<dbReference type="KEGG" id="tom:BWR18_17150"/>
<gene>
    <name evidence="2" type="ORF">BWR18_17150</name>
</gene>
<evidence type="ECO:0000313" key="2">
    <source>
        <dbReference type="EMBL" id="APX13218.1"/>
    </source>
</evidence>
<feature type="compositionally biased region" description="Polar residues" evidence="1">
    <location>
        <begin position="1"/>
        <end position="14"/>
    </location>
</feature>
<reference evidence="2 3" key="1">
    <citation type="submission" date="2017-01" db="EMBL/GenBank/DDBJ databases">
        <title>Complete genome of Tateyamaria omphalii DOK1-4 isolated from seawater in Dokdo.</title>
        <authorList>
            <person name="Kim J.H."/>
            <person name="Chi W.-J."/>
        </authorList>
    </citation>
    <scope>NUCLEOTIDE SEQUENCE [LARGE SCALE GENOMIC DNA]</scope>
    <source>
        <strain evidence="2 3">DOK1-4</strain>
    </source>
</reference>
<sequence length="73" mass="8106">MLNQSVDGSGTTQRETAKAGLTEVGAKTHEVRRLNGKIFITDTNQLCIGLRKWLSAGWKERYAPHETSIAYAE</sequence>
<proteinExistence type="predicted"/>
<evidence type="ECO:0000256" key="1">
    <source>
        <dbReference type="SAM" id="MobiDB-lite"/>
    </source>
</evidence>
<feature type="region of interest" description="Disordered" evidence="1">
    <location>
        <begin position="1"/>
        <end position="23"/>
    </location>
</feature>
<evidence type="ECO:0000313" key="3">
    <source>
        <dbReference type="Proteomes" id="UP000186336"/>
    </source>
</evidence>
<name>A0A1P8MYY5_9RHOB</name>
<organism evidence="2 3">
    <name type="scientific">Tateyamaria omphalii</name>
    <dbReference type="NCBI Taxonomy" id="299262"/>
    <lineage>
        <taxon>Bacteria</taxon>
        <taxon>Pseudomonadati</taxon>
        <taxon>Pseudomonadota</taxon>
        <taxon>Alphaproteobacteria</taxon>
        <taxon>Rhodobacterales</taxon>
        <taxon>Roseobacteraceae</taxon>
        <taxon>Tateyamaria</taxon>
    </lineage>
</organism>
<accession>A0A1P8MYY5</accession>
<keyword evidence="3" id="KW-1185">Reference proteome</keyword>
<dbReference type="EMBL" id="CP019312">
    <property type="protein sequence ID" value="APX13218.1"/>
    <property type="molecule type" value="Genomic_DNA"/>
</dbReference>
<dbReference type="Proteomes" id="UP000186336">
    <property type="component" value="Chromosome"/>
</dbReference>
<protein>
    <submittedName>
        <fullName evidence="2">Uncharacterized protein</fullName>
    </submittedName>
</protein>
<dbReference type="AlphaFoldDB" id="A0A1P8MYY5"/>